<evidence type="ECO:0000256" key="1">
    <source>
        <dbReference type="SAM" id="Coils"/>
    </source>
</evidence>
<organism evidence="2 3">
    <name type="scientific">Halarsenatibacter silvermanii</name>
    <dbReference type="NCBI Taxonomy" id="321763"/>
    <lineage>
        <taxon>Bacteria</taxon>
        <taxon>Bacillati</taxon>
        <taxon>Bacillota</taxon>
        <taxon>Clostridia</taxon>
        <taxon>Halanaerobiales</taxon>
        <taxon>Halarsenatibacteraceae</taxon>
        <taxon>Halarsenatibacter</taxon>
    </lineage>
</organism>
<dbReference type="EMBL" id="FNGO01000029">
    <property type="protein sequence ID" value="SDM35141.1"/>
    <property type="molecule type" value="Genomic_DNA"/>
</dbReference>
<keyword evidence="3" id="KW-1185">Reference proteome</keyword>
<dbReference type="RefSeq" id="WP_159429934.1">
    <property type="nucleotide sequence ID" value="NZ_FNGO01000029.1"/>
</dbReference>
<dbReference type="STRING" id="321763.SAMN04488692_1297"/>
<accession>A0A1G9SIA4</accession>
<gene>
    <name evidence="2" type="ORF">SAMN04488692_1297</name>
</gene>
<sequence>MNFLALAYMLFLALLMLYMRGLKSKQRDLEREVKLVREILREEDSEQKRKDRAHN</sequence>
<reference evidence="2 3" key="1">
    <citation type="submission" date="2016-10" db="EMBL/GenBank/DDBJ databases">
        <authorList>
            <person name="de Groot N.N."/>
        </authorList>
    </citation>
    <scope>NUCLEOTIDE SEQUENCE [LARGE SCALE GENOMIC DNA]</scope>
    <source>
        <strain evidence="2 3">SLAS-1</strain>
    </source>
</reference>
<dbReference type="AlphaFoldDB" id="A0A1G9SIA4"/>
<keyword evidence="1" id="KW-0175">Coiled coil</keyword>
<evidence type="ECO:0000313" key="2">
    <source>
        <dbReference type="EMBL" id="SDM35141.1"/>
    </source>
</evidence>
<protein>
    <recommendedName>
        <fullName evidence="4">CcmD family protein</fullName>
    </recommendedName>
</protein>
<proteinExistence type="predicted"/>
<name>A0A1G9SIA4_9FIRM</name>
<dbReference type="Proteomes" id="UP000199476">
    <property type="component" value="Unassembled WGS sequence"/>
</dbReference>
<feature type="coiled-coil region" evidence="1">
    <location>
        <begin position="19"/>
        <end position="46"/>
    </location>
</feature>
<evidence type="ECO:0000313" key="3">
    <source>
        <dbReference type="Proteomes" id="UP000199476"/>
    </source>
</evidence>
<evidence type="ECO:0008006" key="4">
    <source>
        <dbReference type="Google" id="ProtNLM"/>
    </source>
</evidence>